<sequence>MGHRISSQARGKGGPTYRAPSHKYKAALRHAGRSDLTVRGTIIGIEHDPARHTPIALVRLESGEKTYLLVTEGMGLDDVVEWGPEASIRNGNTLLLRDIPTGTAVCNIEARPNDGGKFVRSSGVQALVIGKSEGRVGVRMPSGSAKWFNDQCRATIGLVAGGGRGEKPFVKAGKVFHKVSSQATRWPRVRGVAMNVIDHPFGGGGHQHPGRPKTVSRGTSPGRKVGHVAARRTGCKR</sequence>
<dbReference type="SMART" id="SM01382">
    <property type="entry name" value="Ribosomal_L2_C"/>
    <property type="match status" value="1"/>
</dbReference>
<keyword evidence="11" id="KW-1185">Reference proteome</keyword>
<comment type="caution">
    <text evidence="10">The sequence shown here is derived from an EMBL/GenBank/DDBJ whole genome shotgun (WGS) entry which is preliminary data.</text>
</comment>
<proteinExistence type="inferred from homology"/>
<dbReference type="Pfam" id="PF03947">
    <property type="entry name" value="Ribosomal_L2_C"/>
    <property type="match status" value="1"/>
</dbReference>
<dbReference type="FunFam" id="2.30.30.30:FF:000001">
    <property type="entry name" value="50S ribosomal protein L2"/>
    <property type="match status" value="1"/>
</dbReference>
<dbReference type="SUPFAM" id="SSF50104">
    <property type="entry name" value="Translation proteins SH3-like domain"/>
    <property type="match status" value="1"/>
</dbReference>
<keyword evidence="2 6" id="KW-0699">rRNA-binding</keyword>
<evidence type="ECO:0000256" key="4">
    <source>
        <dbReference type="ARBA" id="ARBA00022980"/>
    </source>
</evidence>
<evidence type="ECO:0000256" key="6">
    <source>
        <dbReference type="HAMAP-Rule" id="MF_01320"/>
    </source>
</evidence>
<dbReference type="HAMAP" id="MF_01320_A">
    <property type="entry name" value="Ribosomal_uL2_A"/>
    <property type="match status" value="1"/>
</dbReference>
<evidence type="ECO:0000313" key="10">
    <source>
        <dbReference type="EMBL" id="MBR1369311.1"/>
    </source>
</evidence>
<dbReference type="Gene3D" id="4.10.950.10">
    <property type="entry name" value="Ribosomal protein L2, domain 3"/>
    <property type="match status" value="1"/>
</dbReference>
<evidence type="ECO:0000256" key="1">
    <source>
        <dbReference type="ARBA" id="ARBA00005636"/>
    </source>
</evidence>
<dbReference type="Gene3D" id="2.40.50.140">
    <property type="entry name" value="Nucleic acid-binding proteins"/>
    <property type="match status" value="1"/>
</dbReference>
<accession>A0A8J8B527</accession>
<dbReference type="FunFam" id="4.10.950.10:FF:000002">
    <property type="entry name" value="60S ribosomal protein L2"/>
    <property type="match status" value="1"/>
</dbReference>
<dbReference type="RefSeq" id="WP_211531011.1">
    <property type="nucleotide sequence ID" value="NZ_JWHL01000011.1"/>
</dbReference>
<evidence type="ECO:0000259" key="8">
    <source>
        <dbReference type="SMART" id="SM01382"/>
    </source>
</evidence>
<dbReference type="InterPro" id="IPR014726">
    <property type="entry name" value="Ribosomal_uL2_dom3"/>
</dbReference>
<evidence type="ECO:0000256" key="5">
    <source>
        <dbReference type="ARBA" id="ARBA00023274"/>
    </source>
</evidence>
<dbReference type="InterPro" id="IPR002171">
    <property type="entry name" value="Ribosomal_uL2"/>
</dbReference>
<dbReference type="InterPro" id="IPR012340">
    <property type="entry name" value="NA-bd_OB-fold"/>
</dbReference>
<dbReference type="InterPro" id="IPR022669">
    <property type="entry name" value="Ribosomal_uL2_C"/>
</dbReference>
<name>A0A8J8B527_9EURY</name>
<evidence type="ECO:0000259" key="9">
    <source>
        <dbReference type="SMART" id="SM01383"/>
    </source>
</evidence>
<dbReference type="InterPro" id="IPR014722">
    <property type="entry name" value="Rib_uL2_dom2"/>
</dbReference>
<dbReference type="Pfam" id="PF00181">
    <property type="entry name" value="Ribosomal_L2_N"/>
    <property type="match status" value="1"/>
</dbReference>
<evidence type="ECO:0000256" key="7">
    <source>
        <dbReference type="SAM" id="MobiDB-lite"/>
    </source>
</evidence>
<dbReference type="Gene3D" id="2.30.30.30">
    <property type="match status" value="1"/>
</dbReference>
<dbReference type="PANTHER" id="PTHR13691">
    <property type="entry name" value="RIBOSOMAL PROTEIN L2"/>
    <property type="match status" value="1"/>
</dbReference>
<comment type="function">
    <text evidence="6">One of the primary rRNA binding proteins. Required for association of the 30S and 50S subunits to form the 70S ribosome, for tRNA binding and peptide bond formation. It has been suggested to have peptidyltransferase activity; this is somewhat controversial. Makes several contacts with the 16S rRNA in the 70S ribosome.</text>
</comment>
<gene>
    <name evidence="10" type="primary">rpl2p</name>
    <name evidence="6" type="synonym">rpl2</name>
    <name evidence="10" type="ORF">RJ53_07325</name>
</gene>
<evidence type="ECO:0000256" key="2">
    <source>
        <dbReference type="ARBA" id="ARBA00022730"/>
    </source>
</evidence>
<dbReference type="AlphaFoldDB" id="A0A8J8B527"/>
<dbReference type="SMART" id="SM01383">
    <property type="entry name" value="Ribosomal_L2"/>
    <property type="match status" value="1"/>
</dbReference>
<dbReference type="Proteomes" id="UP000730161">
    <property type="component" value="Unassembled WGS sequence"/>
</dbReference>
<dbReference type="OrthoDB" id="5987at2157"/>
<dbReference type="InterPro" id="IPR008991">
    <property type="entry name" value="Translation_prot_SH3-like_sf"/>
</dbReference>
<dbReference type="GO" id="GO:0002181">
    <property type="term" value="P:cytoplasmic translation"/>
    <property type="evidence" value="ECO:0007669"/>
    <property type="project" value="TreeGrafter"/>
</dbReference>
<evidence type="ECO:0000256" key="3">
    <source>
        <dbReference type="ARBA" id="ARBA00022884"/>
    </source>
</evidence>
<dbReference type="PANTHER" id="PTHR13691:SF16">
    <property type="entry name" value="LARGE RIBOSOMAL SUBUNIT PROTEIN UL2"/>
    <property type="match status" value="1"/>
</dbReference>
<dbReference type="GO" id="GO:0019843">
    <property type="term" value="F:rRNA binding"/>
    <property type="evidence" value="ECO:0007669"/>
    <property type="project" value="UniProtKB-UniRule"/>
</dbReference>
<dbReference type="EMBL" id="JWHL01000011">
    <property type="protein sequence ID" value="MBR1369311.1"/>
    <property type="molecule type" value="Genomic_DNA"/>
</dbReference>
<protein>
    <recommendedName>
        <fullName evidence="6">Large ribosomal subunit protein uL2</fullName>
    </recommendedName>
</protein>
<evidence type="ECO:0000313" key="11">
    <source>
        <dbReference type="Proteomes" id="UP000730161"/>
    </source>
</evidence>
<keyword evidence="5 6" id="KW-0687">Ribonucleoprotein</keyword>
<comment type="similarity">
    <text evidence="1 6">Belongs to the universal ribosomal protein uL2 family.</text>
</comment>
<dbReference type="SUPFAM" id="SSF50249">
    <property type="entry name" value="Nucleic acid-binding proteins"/>
    <property type="match status" value="1"/>
</dbReference>
<feature type="compositionally biased region" description="Basic residues" evidence="7">
    <location>
        <begin position="224"/>
        <end position="237"/>
    </location>
</feature>
<comment type="subunit">
    <text evidence="6">Part of the 50S ribosomal subunit. Forms a bridge to the 30S subunit in the 70S ribosome.</text>
</comment>
<dbReference type="PIRSF" id="PIRSF002158">
    <property type="entry name" value="Ribosomal_L2"/>
    <property type="match status" value="1"/>
</dbReference>
<feature type="domain" description="Large ribosomal subunit protein uL2 RNA-binding" evidence="9">
    <location>
        <begin position="11"/>
        <end position="82"/>
    </location>
</feature>
<feature type="domain" description="Large ribosomal subunit protein uL2 C-terminal" evidence="8">
    <location>
        <begin position="88"/>
        <end position="221"/>
    </location>
</feature>
<dbReference type="GO" id="GO:0003735">
    <property type="term" value="F:structural constituent of ribosome"/>
    <property type="evidence" value="ECO:0007669"/>
    <property type="project" value="InterPro"/>
</dbReference>
<organism evidence="10 11">
    <name type="scientific">Methanocalculus chunghsingensis</name>
    <dbReference type="NCBI Taxonomy" id="156457"/>
    <lineage>
        <taxon>Archaea</taxon>
        <taxon>Methanobacteriati</taxon>
        <taxon>Methanobacteriota</taxon>
        <taxon>Stenosarchaea group</taxon>
        <taxon>Methanomicrobia</taxon>
        <taxon>Methanomicrobiales</taxon>
        <taxon>Methanocalculaceae</taxon>
        <taxon>Methanocalculus</taxon>
    </lineage>
</organism>
<dbReference type="InterPro" id="IPR023672">
    <property type="entry name" value="Ribosomal_uL2_arc_euk"/>
</dbReference>
<reference evidence="10" key="1">
    <citation type="submission" date="2014-12" db="EMBL/GenBank/DDBJ databases">
        <authorList>
            <person name="Huang H.-H."/>
            <person name="Chen S.-C."/>
            <person name="Lai M.-C."/>
        </authorList>
    </citation>
    <scope>NUCLEOTIDE SEQUENCE</scope>
    <source>
        <strain evidence="10">K1F9705b</strain>
    </source>
</reference>
<dbReference type="GO" id="GO:0022625">
    <property type="term" value="C:cytosolic large ribosomal subunit"/>
    <property type="evidence" value="ECO:0007669"/>
    <property type="project" value="TreeGrafter"/>
</dbReference>
<dbReference type="InterPro" id="IPR022666">
    <property type="entry name" value="Ribosomal_uL2_RNA-bd_dom"/>
</dbReference>
<keyword evidence="4 6" id="KW-0689">Ribosomal protein</keyword>
<dbReference type="NCBIfam" id="NF007180">
    <property type="entry name" value="PRK09612.1"/>
    <property type="match status" value="1"/>
</dbReference>
<feature type="region of interest" description="Disordered" evidence="7">
    <location>
        <begin position="1"/>
        <end position="20"/>
    </location>
</feature>
<feature type="region of interest" description="Disordered" evidence="7">
    <location>
        <begin position="201"/>
        <end position="237"/>
    </location>
</feature>
<keyword evidence="3 6" id="KW-0694">RNA-binding</keyword>